<proteinExistence type="predicted"/>
<accession>A0A8B6HRE4</accession>
<name>A0A8B6HRE4_MYTGA</name>
<dbReference type="InterPro" id="IPR038911">
    <property type="entry name" value="SCLT1"/>
</dbReference>
<dbReference type="Proteomes" id="UP000596742">
    <property type="component" value="Unassembled WGS sequence"/>
</dbReference>
<dbReference type="GO" id="GO:0060271">
    <property type="term" value="P:cilium assembly"/>
    <property type="evidence" value="ECO:0007669"/>
    <property type="project" value="TreeGrafter"/>
</dbReference>
<evidence type="ECO:0000313" key="3">
    <source>
        <dbReference type="Proteomes" id="UP000596742"/>
    </source>
</evidence>
<keyword evidence="3" id="KW-1185">Reference proteome</keyword>
<dbReference type="PANTHER" id="PTHR35970:SF1">
    <property type="entry name" value="SODIUM CHANNEL AND CLATHRIN LINKER 1"/>
    <property type="match status" value="1"/>
</dbReference>
<dbReference type="EMBL" id="UYJE01010448">
    <property type="protein sequence ID" value="VDI83229.1"/>
    <property type="molecule type" value="Genomic_DNA"/>
</dbReference>
<reference evidence="2" key="1">
    <citation type="submission" date="2018-11" db="EMBL/GenBank/DDBJ databases">
        <authorList>
            <person name="Alioto T."/>
            <person name="Alioto T."/>
        </authorList>
    </citation>
    <scope>NUCLEOTIDE SEQUENCE</scope>
</reference>
<organism evidence="2 3">
    <name type="scientific">Mytilus galloprovincialis</name>
    <name type="common">Mediterranean mussel</name>
    <dbReference type="NCBI Taxonomy" id="29158"/>
    <lineage>
        <taxon>Eukaryota</taxon>
        <taxon>Metazoa</taxon>
        <taxon>Spiralia</taxon>
        <taxon>Lophotrochozoa</taxon>
        <taxon>Mollusca</taxon>
        <taxon>Bivalvia</taxon>
        <taxon>Autobranchia</taxon>
        <taxon>Pteriomorphia</taxon>
        <taxon>Mytilida</taxon>
        <taxon>Mytiloidea</taxon>
        <taxon>Mytilidae</taxon>
        <taxon>Mytilinae</taxon>
        <taxon>Mytilus</taxon>
    </lineage>
</organism>
<evidence type="ECO:0000256" key="1">
    <source>
        <dbReference type="SAM" id="Coils"/>
    </source>
</evidence>
<keyword evidence="1" id="KW-0175">Coiled coil</keyword>
<feature type="coiled-coil region" evidence="1">
    <location>
        <begin position="2"/>
        <end position="210"/>
    </location>
</feature>
<sequence>EKEAAMERWREAEMEIDRLQKELQNEKDSHQWRIVEDQATRMQSEYQESVAVLNREIEELQLDSREAKHELEKAISELKELKKENKDFEQKLQWKDQDIADIIMKEGMSDSHIREMKRLLDESNHKLSQVNRELEETKTDKAGLEARIKEAQKRYGDMEQRELDAVAQVRDAVQMVEKAMMEKEQAEIDLKQREEEADSLQEAISKLINEAGLKTRQETTVTCFRQQSMAGAAEVATEKRFPSLNNEEIKKILIEKDSKNTRRSTDSSVRTFKSYLREKNLPEDFENLPNNELDSILFRFYPEARTEKGESNPSIK</sequence>
<dbReference type="GO" id="GO:0005814">
    <property type="term" value="C:centriole"/>
    <property type="evidence" value="ECO:0007669"/>
    <property type="project" value="TreeGrafter"/>
</dbReference>
<protein>
    <submittedName>
        <fullName evidence="2">Uncharacterized protein</fullName>
    </submittedName>
</protein>
<comment type="caution">
    <text evidence="2">The sequence shown here is derived from an EMBL/GenBank/DDBJ whole genome shotgun (WGS) entry which is preliminary data.</text>
</comment>
<dbReference type="GO" id="GO:0045162">
    <property type="term" value="P:clustering of voltage-gated sodium channels"/>
    <property type="evidence" value="ECO:0007669"/>
    <property type="project" value="InterPro"/>
</dbReference>
<feature type="non-terminal residue" evidence="2">
    <location>
        <position position="1"/>
    </location>
</feature>
<dbReference type="AlphaFoldDB" id="A0A8B6HRE4"/>
<gene>
    <name evidence="2" type="ORF">MGAL_10B019136</name>
</gene>
<dbReference type="OrthoDB" id="551053at2759"/>
<dbReference type="PANTHER" id="PTHR35970">
    <property type="entry name" value="SODIUM CHANNEL AND CLATHRIN LINKER 1"/>
    <property type="match status" value="1"/>
</dbReference>
<evidence type="ECO:0000313" key="2">
    <source>
        <dbReference type="EMBL" id="VDI83229.1"/>
    </source>
</evidence>